<gene>
    <name evidence="3" type="ORF">GCM10009776_01520</name>
</gene>
<dbReference type="SMART" id="SM00754">
    <property type="entry name" value="CHRD"/>
    <property type="match status" value="1"/>
</dbReference>
<feature type="signal peptide" evidence="1">
    <location>
        <begin position="1"/>
        <end position="27"/>
    </location>
</feature>
<dbReference type="Proteomes" id="UP001499933">
    <property type="component" value="Unassembled WGS sequence"/>
</dbReference>
<keyword evidence="4" id="KW-1185">Reference proteome</keyword>
<sequence length="142" mass="14449">MHRVTRASIAVASLALLALGGSVAANAAPAIPLNTGQETTDARGGAHGFFGYTIGGDQFCYTLSVTGLTGGAVAAHVHIAARHVAGPVLIPLSVPNESSFDVAACTTADPMLLAAIQANPRAYYVNVHTPKYPGGEVRGQLK</sequence>
<organism evidence="3 4">
    <name type="scientific">Microbacterium deminutum</name>
    <dbReference type="NCBI Taxonomy" id="344164"/>
    <lineage>
        <taxon>Bacteria</taxon>
        <taxon>Bacillati</taxon>
        <taxon>Actinomycetota</taxon>
        <taxon>Actinomycetes</taxon>
        <taxon>Micrococcales</taxon>
        <taxon>Microbacteriaceae</taxon>
        <taxon>Microbacterium</taxon>
    </lineage>
</organism>
<feature type="chain" id="PRO_5046570584" description="CHRD domain-containing protein" evidence="1">
    <location>
        <begin position="28"/>
        <end position="142"/>
    </location>
</feature>
<accession>A0ABP5BIL7</accession>
<evidence type="ECO:0000313" key="3">
    <source>
        <dbReference type="EMBL" id="GAA1943487.1"/>
    </source>
</evidence>
<comment type="caution">
    <text evidence="3">The sequence shown here is derived from an EMBL/GenBank/DDBJ whole genome shotgun (WGS) entry which is preliminary data.</text>
</comment>
<evidence type="ECO:0000313" key="4">
    <source>
        <dbReference type="Proteomes" id="UP001499933"/>
    </source>
</evidence>
<protein>
    <recommendedName>
        <fullName evidence="2">CHRD domain-containing protein</fullName>
    </recommendedName>
</protein>
<feature type="domain" description="CHRD" evidence="2">
    <location>
        <begin position="27"/>
        <end position="142"/>
    </location>
</feature>
<dbReference type="Pfam" id="PF07452">
    <property type="entry name" value="CHRD"/>
    <property type="match status" value="1"/>
</dbReference>
<name>A0ABP5BIL7_9MICO</name>
<dbReference type="EMBL" id="BAAAOG010000001">
    <property type="protein sequence ID" value="GAA1943487.1"/>
    <property type="molecule type" value="Genomic_DNA"/>
</dbReference>
<evidence type="ECO:0000256" key="1">
    <source>
        <dbReference type="SAM" id="SignalP"/>
    </source>
</evidence>
<reference evidence="4" key="1">
    <citation type="journal article" date="2019" name="Int. J. Syst. Evol. Microbiol.">
        <title>The Global Catalogue of Microorganisms (GCM) 10K type strain sequencing project: providing services to taxonomists for standard genome sequencing and annotation.</title>
        <authorList>
            <consortium name="The Broad Institute Genomics Platform"/>
            <consortium name="The Broad Institute Genome Sequencing Center for Infectious Disease"/>
            <person name="Wu L."/>
            <person name="Ma J."/>
        </authorList>
    </citation>
    <scope>NUCLEOTIDE SEQUENCE [LARGE SCALE GENOMIC DNA]</scope>
    <source>
        <strain evidence="4">JCM 14901</strain>
    </source>
</reference>
<proteinExistence type="predicted"/>
<keyword evidence="1" id="KW-0732">Signal</keyword>
<dbReference type="InterPro" id="IPR010895">
    <property type="entry name" value="CHRD"/>
</dbReference>
<evidence type="ECO:0000259" key="2">
    <source>
        <dbReference type="SMART" id="SM00754"/>
    </source>
</evidence>
<dbReference type="RefSeq" id="WP_344090171.1">
    <property type="nucleotide sequence ID" value="NZ_BAAAOG010000001.1"/>
</dbReference>